<dbReference type="Proteomes" id="UP001240250">
    <property type="component" value="Unassembled WGS sequence"/>
</dbReference>
<evidence type="ECO:0000256" key="6">
    <source>
        <dbReference type="ARBA" id="ARBA00022500"/>
    </source>
</evidence>
<evidence type="ECO:0000256" key="2">
    <source>
        <dbReference type="ARBA" id="ARBA00004202"/>
    </source>
</evidence>
<feature type="domain" description="Flagellar motor switch protein FliN-like C-terminal" evidence="11">
    <location>
        <begin position="256"/>
        <end position="323"/>
    </location>
</feature>
<dbReference type="EMBL" id="JAUSVM010000001">
    <property type="protein sequence ID" value="MDQ0424680.1"/>
    <property type="molecule type" value="Genomic_DNA"/>
</dbReference>
<keyword evidence="13" id="KW-1185">Reference proteome</keyword>
<dbReference type="Pfam" id="PF01052">
    <property type="entry name" value="FliMN_C"/>
    <property type="match status" value="1"/>
</dbReference>
<evidence type="ECO:0000256" key="4">
    <source>
        <dbReference type="ARBA" id="ARBA00021898"/>
    </source>
</evidence>
<keyword evidence="5" id="KW-1003">Cell membrane</keyword>
<evidence type="ECO:0000256" key="10">
    <source>
        <dbReference type="SAM" id="MobiDB-lite"/>
    </source>
</evidence>
<proteinExistence type="inferred from homology"/>
<dbReference type="PANTHER" id="PTHR30034:SF6">
    <property type="entry name" value="YOP PROTEINS TRANSLOCATION PROTEIN Q"/>
    <property type="match status" value="1"/>
</dbReference>
<keyword evidence="12" id="KW-0282">Flagellum</keyword>
<feature type="compositionally biased region" description="Low complexity" evidence="10">
    <location>
        <begin position="9"/>
        <end position="23"/>
    </location>
</feature>
<organism evidence="12 13">
    <name type="scientific">Cellulomonas iranensis</name>
    <dbReference type="NCBI Taxonomy" id="76862"/>
    <lineage>
        <taxon>Bacteria</taxon>
        <taxon>Bacillati</taxon>
        <taxon>Actinomycetota</taxon>
        <taxon>Actinomycetes</taxon>
        <taxon>Micrococcales</taxon>
        <taxon>Cellulomonadaceae</taxon>
        <taxon>Cellulomonas</taxon>
    </lineage>
</organism>
<dbReference type="RefSeq" id="WP_226237087.1">
    <property type="nucleotide sequence ID" value="NZ_CP084585.1"/>
</dbReference>
<sequence>MTPSPPATDAPAAPVATDVPVAPGSSARRRARAAAPVPYDFRRPLTLSREHARHLSMALQRFARLWGTQLTARLRALVQVTFDDVTLLTYDEHVANLPTPTALFVCTVEQPRGTALLQLPVPATLVWVDYLFGGSGLGDEREGRELTEIETTLVRDLVTNALADLTYTFAAIMPLQLSVRSIQYNPQFVQAVAATDAVLTASFTLRIDEKRVDTATLMLPAEAVLAALRTEQRPDGETPNPDRLVRDKADLERATLEAPVEVAVRCTPRVVHPRDVVDLAVGDVLPLSHPASRPLEVVVDDVVLAHAAAGTHGSRLACQVVSVEENHA</sequence>
<evidence type="ECO:0000256" key="8">
    <source>
        <dbReference type="ARBA" id="ARBA00023136"/>
    </source>
</evidence>
<dbReference type="Pfam" id="PF02154">
    <property type="entry name" value="FliM"/>
    <property type="match status" value="1"/>
</dbReference>
<feature type="region of interest" description="Disordered" evidence="10">
    <location>
        <begin position="1"/>
        <end position="30"/>
    </location>
</feature>
<evidence type="ECO:0000313" key="13">
    <source>
        <dbReference type="Proteomes" id="UP001240250"/>
    </source>
</evidence>
<evidence type="ECO:0000259" key="11">
    <source>
        <dbReference type="Pfam" id="PF01052"/>
    </source>
</evidence>
<accession>A0ABU0GH35</accession>
<dbReference type="PANTHER" id="PTHR30034">
    <property type="entry name" value="FLAGELLAR MOTOR SWITCH PROTEIN FLIM"/>
    <property type="match status" value="1"/>
</dbReference>
<keyword evidence="12" id="KW-0969">Cilium</keyword>
<dbReference type="InterPro" id="IPR028976">
    <property type="entry name" value="CheC-like_sf"/>
</dbReference>
<dbReference type="SUPFAM" id="SSF103039">
    <property type="entry name" value="CheC-like"/>
    <property type="match status" value="1"/>
</dbReference>
<keyword evidence="12" id="KW-0966">Cell projection</keyword>
<comment type="caution">
    <text evidence="12">The sequence shown here is derived from an EMBL/GenBank/DDBJ whole genome shotgun (WGS) entry which is preliminary data.</text>
</comment>
<dbReference type="CDD" id="cd17908">
    <property type="entry name" value="FliM"/>
    <property type="match status" value="1"/>
</dbReference>
<dbReference type="Gene3D" id="3.40.1550.10">
    <property type="entry name" value="CheC-like"/>
    <property type="match status" value="1"/>
</dbReference>
<dbReference type="InterPro" id="IPR001689">
    <property type="entry name" value="Flag_FliM"/>
</dbReference>
<gene>
    <name evidence="12" type="ORF">JO380_001061</name>
</gene>
<protein>
    <recommendedName>
        <fullName evidence="4">Flagellar motor switch protein FliM</fullName>
    </recommendedName>
</protein>
<evidence type="ECO:0000256" key="1">
    <source>
        <dbReference type="ARBA" id="ARBA00004117"/>
    </source>
</evidence>
<comment type="similarity">
    <text evidence="3">Belongs to the FliM family.</text>
</comment>
<comment type="subcellular location">
    <subcellularLocation>
        <location evidence="1">Bacterial flagellum basal body</location>
    </subcellularLocation>
    <subcellularLocation>
        <location evidence="2">Cell membrane</location>
        <topology evidence="2">Peripheral membrane protein</topology>
    </subcellularLocation>
</comment>
<keyword evidence="6" id="KW-0145">Chemotaxis</keyword>
<dbReference type="PIRSF" id="PIRSF002888">
    <property type="entry name" value="FliM"/>
    <property type="match status" value="1"/>
</dbReference>
<keyword evidence="8" id="KW-0472">Membrane</keyword>
<evidence type="ECO:0000256" key="5">
    <source>
        <dbReference type="ARBA" id="ARBA00022475"/>
    </source>
</evidence>
<keyword evidence="7" id="KW-0283">Flagellar rotation</keyword>
<name>A0ABU0GH35_9CELL</name>
<evidence type="ECO:0000256" key="9">
    <source>
        <dbReference type="ARBA" id="ARBA00023143"/>
    </source>
</evidence>
<reference evidence="12 13" key="1">
    <citation type="submission" date="2023-07" db="EMBL/GenBank/DDBJ databases">
        <title>Sequencing the genomes of 1000 actinobacteria strains.</title>
        <authorList>
            <person name="Klenk H.-P."/>
        </authorList>
    </citation>
    <scope>NUCLEOTIDE SEQUENCE [LARGE SCALE GENOMIC DNA]</scope>
    <source>
        <strain evidence="12 13">DSM 14785</strain>
    </source>
</reference>
<dbReference type="SUPFAM" id="SSF101801">
    <property type="entry name" value="Surface presentation of antigens (SPOA)"/>
    <property type="match status" value="1"/>
</dbReference>
<evidence type="ECO:0000256" key="3">
    <source>
        <dbReference type="ARBA" id="ARBA00011049"/>
    </source>
</evidence>
<evidence type="ECO:0000256" key="7">
    <source>
        <dbReference type="ARBA" id="ARBA00022779"/>
    </source>
</evidence>
<keyword evidence="9" id="KW-0975">Bacterial flagellum</keyword>
<dbReference type="InterPro" id="IPR001543">
    <property type="entry name" value="FliN-like_C"/>
</dbReference>
<dbReference type="Gene3D" id="2.30.330.10">
    <property type="entry name" value="SpoA-like"/>
    <property type="match status" value="1"/>
</dbReference>
<evidence type="ECO:0000313" key="12">
    <source>
        <dbReference type="EMBL" id="MDQ0424680.1"/>
    </source>
</evidence>
<dbReference type="InterPro" id="IPR036429">
    <property type="entry name" value="SpoA-like_sf"/>
</dbReference>